<organism evidence="9 10">
    <name type="scientific">Ascosphaera apis ARSEF 7405</name>
    <dbReference type="NCBI Taxonomy" id="392613"/>
    <lineage>
        <taxon>Eukaryota</taxon>
        <taxon>Fungi</taxon>
        <taxon>Dikarya</taxon>
        <taxon>Ascomycota</taxon>
        <taxon>Pezizomycotina</taxon>
        <taxon>Eurotiomycetes</taxon>
        <taxon>Eurotiomycetidae</taxon>
        <taxon>Onygenales</taxon>
        <taxon>Ascosphaeraceae</taxon>
        <taxon>Ascosphaera</taxon>
    </lineage>
</organism>
<dbReference type="InterPro" id="IPR028281">
    <property type="entry name" value="Sirohaem_synthase_central"/>
</dbReference>
<dbReference type="EMBL" id="AZGZ01000053">
    <property type="protein sequence ID" value="KZZ86652.1"/>
    <property type="molecule type" value="Genomic_DNA"/>
</dbReference>
<evidence type="ECO:0000256" key="4">
    <source>
        <dbReference type="ARBA" id="ARBA00023027"/>
    </source>
</evidence>
<dbReference type="GO" id="GO:0004325">
    <property type="term" value="F:ferrochelatase activity"/>
    <property type="evidence" value="ECO:0007669"/>
    <property type="project" value="InterPro"/>
</dbReference>
<dbReference type="AlphaFoldDB" id="A0A162IBM9"/>
<dbReference type="Pfam" id="PF14823">
    <property type="entry name" value="Sirohm_synth_C"/>
    <property type="match status" value="1"/>
</dbReference>
<dbReference type="GO" id="GO:0019354">
    <property type="term" value="P:siroheme biosynthetic process"/>
    <property type="evidence" value="ECO:0007669"/>
    <property type="project" value="UniProtKB-UniPathway"/>
</dbReference>
<comment type="pathway">
    <text evidence="1">Porphyrin-containing compound metabolism; siroheme biosynthesis; sirohydrochlorin from precorrin-2: step 1/1.</text>
</comment>
<dbReference type="SUPFAM" id="SSF75615">
    <property type="entry name" value="Siroheme synthase middle domains-like"/>
    <property type="match status" value="1"/>
</dbReference>
<evidence type="ECO:0000313" key="9">
    <source>
        <dbReference type="EMBL" id="KZZ86652.1"/>
    </source>
</evidence>
<feature type="domain" description="Siroheme synthase central" evidence="8">
    <location>
        <begin position="139"/>
        <end position="165"/>
    </location>
</feature>
<dbReference type="GO" id="GO:0043115">
    <property type="term" value="F:precorrin-2 dehydrogenase activity"/>
    <property type="evidence" value="ECO:0007669"/>
    <property type="project" value="UniProtKB-EC"/>
</dbReference>
<reference evidence="9 10" key="1">
    <citation type="journal article" date="2016" name="Genome Biol. Evol.">
        <title>Divergent and convergent evolution of fungal pathogenicity.</title>
        <authorList>
            <person name="Shang Y."/>
            <person name="Xiao G."/>
            <person name="Zheng P."/>
            <person name="Cen K."/>
            <person name="Zhan S."/>
            <person name="Wang C."/>
        </authorList>
    </citation>
    <scope>NUCLEOTIDE SEQUENCE [LARGE SCALE GENOMIC DNA]</scope>
    <source>
        <strain evidence="9 10">ARSEF 7405</strain>
    </source>
</reference>
<protein>
    <recommendedName>
        <fullName evidence="2">precorrin-2 dehydrogenase</fullName>
        <ecNumber evidence="2">1.3.1.76</ecNumber>
    </recommendedName>
</protein>
<dbReference type="InterPro" id="IPR028161">
    <property type="entry name" value="Met8-like"/>
</dbReference>
<evidence type="ECO:0000256" key="1">
    <source>
        <dbReference type="ARBA" id="ARBA00005010"/>
    </source>
</evidence>
<comment type="catalytic activity">
    <reaction evidence="6">
        <text>precorrin-2 + NAD(+) = sirohydrochlorin + NADH + 2 H(+)</text>
        <dbReference type="Rhea" id="RHEA:15613"/>
        <dbReference type="ChEBI" id="CHEBI:15378"/>
        <dbReference type="ChEBI" id="CHEBI:57540"/>
        <dbReference type="ChEBI" id="CHEBI:57945"/>
        <dbReference type="ChEBI" id="CHEBI:58351"/>
        <dbReference type="ChEBI" id="CHEBI:58827"/>
        <dbReference type="EC" id="1.3.1.76"/>
    </reaction>
</comment>
<dbReference type="PANTHER" id="PTHR35330:SF1">
    <property type="entry name" value="SIROHEME BIOSYNTHESIS PROTEIN MET8"/>
    <property type="match status" value="1"/>
</dbReference>
<dbReference type="Gene3D" id="3.40.50.720">
    <property type="entry name" value="NAD(P)-binding Rossmann-like Domain"/>
    <property type="match status" value="1"/>
</dbReference>
<dbReference type="EC" id="1.3.1.76" evidence="2"/>
<keyword evidence="3" id="KW-0560">Oxidoreductase</keyword>
<keyword evidence="4" id="KW-0520">NAD</keyword>
<dbReference type="Pfam" id="PF13241">
    <property type="entry name" value="NAD_binding_7"/>
    <property type="match status" value="1"/>
</dbReference>
<dbReference type="SUPFAM" id="SSF51735">
    <property type="entry name" value="NAD(P)-binding Rossmann-fold domains"/>
    <property type="match status" value="1"/>
</dbReference>
<dbReference type="NCBIfam" id="TIGR01470">
    <property type="entry name" value="cysG_Nterm"/>
    <property type="match status" value="1"/>
</dbReference>
<evidence type="ECO:0000256" key="6">
    <source>
        <dbReference type="ARBA" id="ARBA00047561"/>
    </source>
</evidence>
<dbReference type="InterPro" id="IPR036291">
    <property type="entry name" value="NAD(P)-bd_dom_sf"/>
</dbReference>
<keyword evidence="10" id="KW-1185">Reference proteome</keyword>
<dbReference type="OrthoDB" id="1721126at2759"/>
<evidence type="ECO:0000256" key="2">
    <source>
        <dbReference type="ARBA" id="ARBA00012400"/>
    </source>
</evidence>
<evidence type="ECO:0000256" key="3">
    <source>
        <dbReference type="ARBA" id="ARBA00023002"/>
    </source>
</evidence>
<dbReference type="Pfam" id="PF14824">
    <property type="entry name" value="Sirohm_synth_M"/>
    <property type="match status" value="1"/>
</dbReference>
<proteinExistence type="predicted"/>
<sequence>MTSYPPVQPGGSLMIAWQVKGKNVLVVGGGEVAAGRILHALNADANVTVISPSPLNQEVAHRVSQGEVRHVNRKFNPDDLTGASEIIADGGEIDMVLTAIDDPKESVAIWHQCKELRIPVNVADVPEHCDFYFGSVYRDGPLQVMVSTNGNGPKMANLVKKRIQEALPEKTGAAINNVGLLRGQLRKIASTPEEGPKRMRWYAHPVHNYLSID</sequence>
<evidence type="ECO:0000256" key="5">
    <source>
        <dbReference type="ARBA" id="ARBA00023244"/>
    </source>
</evidence>
<dbReference type="PANTHER" id="PTHR35330">
    <property type="entry name" value="SIROHEME BIOSYNTHESIS PROTEIN MET8"/>
    <property type="match status" value="1"/>
</dbReference>
<feature type="domain" description="Siroheme biosynthesis protein Met8 C-terminal" evidence="7">
    <location>
        <begin position="168"/>
        <end position="202"/>
    </location>
</feature>
<evidence type="ECO:0000313" key="10">
    <source>
        <dbReference type="Proteomes" id="UP000242877"/>
    </source>
</evidence>
<accession>A0A162IBM9</accession>
<evidence type="ECO:0000259" key="7">
    <source>
        <dbReference type="Pfam" id="PF14823"/>
    </source>
</evidence>
<dbReference type="InterPro" id="IPR028162">
    <property type="entry name" value="Met8_C"/>
</dbReference>
<dbReference type="Proteomes" id="UP000242877">
    <property type="component" value="Unassembled WGS sequence"/>
</dbReference>
<evidence type="ECO:0000259" key="8">
    <source>
        <dbReference type="Pfam" id="PF14824"/>
    </source>
</evidence>
<gene>
    <name evidence="9" type="ORF">AAP_06354</name>
</gene>
<dbReference type="Gene3D" id="3.30.160.110">
    <property type="entry name" value="Siroheme synthase, domain 2"/>
    <property type="match status" value="1"/>
</dbReference>
<comment type="caution">
    <text evidence="9">The sequence shown here is derived from an EMBL/GenBank/DDBJ whole genome shotgun (WGS) entry which is preliminary data.</text>
</comment>
<name>A0A162IBM9_9EURO</name>
<dbReference type="VEuPathDB" id="FungiDB:AAP_06354"/>
<keyword evidence="5" id="KW-0627">Porphyrin biosynthesis</keyword>
<dbReference type="UniPathway" id="UPA00262">
    <property type="reaction ID" value="UER00222"/>
</dbReference>
<dbReference type="InterPro" id="IPR006367">
    <property type="entry name" value="Sirohaem_synthase_N"/>
</dbReference>